<evidence type="ECO:0000313" key="2">
    <source>
        <dbReference type="EMBL" id="MBJ7602547.1"/>
    </source>
</evidence>
<comment type="caution">
    <text evidence="2">The sequence shown here is derived from an EMBL/GenBank/DDBJ whole genome shotgun (WGS) entry which is preliminary data.</text>
</comment>
<evidence type="ECO:0000256" key="1">
    <source>
        <dbReference type="SAM" id="Phobius"/>
    </source>
</evidence>
<dbReference type="EMBL" id="JAEKNQ010000020">
    <property type="protein sequence ID" value="MBJ7602547.1"/>
    <property type="molecule type" value="Genomic_DNA"/>
</dbReference>
<dbReference type="AlphaFoldDB" id="A0A934K8Q5"/>
<keyword evidence="1" id="KW-0812">Transmembrane</keyword>
<organism evidence="2 3">
    <name type="scientific">Candidatus Dormiibacter inghamiae</name>
    <dbReference type="NCBI Taxonomy" id="3127013"/>
    <lineage>
        <taxon>Bacteria</taxon>
        <taxon>Bacillati</taxon>
        <taxon>Candidatus Dormiibacterota</taxon>
        <taxon>Candidatus Dormibacteria</taxon>
        <taxon>Candidatus Dormibacterales</taxon>
        <taxon>Candidatus Dormibacteraceae</taxon>
        <taxon>Candidatus Dormiibacter</taxon>
    </lineage>
</organism>
<keyword evidence="1" id="KW-0472">Membrane</keyword>
<proteinExistence type="predicted"/>
<sequence>MVRAAVTQPPPPNNWLEPDRPEPILVSAGDISCTQHRIITPNRSFPLAGTTWIVSNNSVTTESMPTYAVVLAVIFFIFCLLGLLFLLIKERRTTGYVQVTVQGPGVFHSTQIPVSSPAQVLDIEQRVNYIRGLVASYNS</sequence>
<name>A0A934K8Q5_9BACT</name>
<reference evidence="2 3" key="1">
    <citation type="submission" date="2020-10" db="EMBL/GenBank/DDBJ databases">
        <title>Ca. Dormibacterota MAGs.</title>
        <authorList>
            <person name="Montgomery K."/>
        </authorList>
    </citation>
    <scope>NUCLEOTIDE SEQUENCE [LARGE SCALE GENOMIC DNA]</scope>
    <source>
        <strain evidence="2">SC8811_S16_3</strain>
    </source>
</reference>
<accession>A0A934K8Q5</accession>
<dbReference type="Proteomes" id="UP000620075">
    <property type="component" value="Unassembled WGS sequence"/>
</dbReference>
<evidence type="ECO:0000313" key="3">
    <source>
        <dbReference type="Proteomes" id="UP000620075"/>
    </source>
</evidence>
<keyword evidence="1" id="KW-1133">Transmembrane helix</keyword>
<protein>
    <submittedName>
        <fullName evidence="2">Uncharacterized protein</fullName>
    </submittedName>
</protein>
<gene>
    <name evidence="2" type="ORF">JF888_05040</name>
</gene>
<feature type="transmembrane region" description="Helical" evidence="1">
    <location>
        <begin position="67"/>
        <end position="88"/>
    </location>
</feature>